<organism evidence="1 2">
    <name type="scientific">Araneus ventricosus</name>
    <name type="common">Orbweaver spider</name>
    <name type="synonym">Epeira ventricosa</name>
    <dbReference type="NCBI Taxonomy" id="182803"/>
    <lineage>
        <taxon>Eukaryota</taxon>
        <taxon>Metazoa</taxon>
        <taxon>Ecdysozoa</taxon>
        <taxon>Arthropoda</taxon>
        <taxon>Chelicerata</taxon>
        <taxon>Arachnida</taxon>
        <taxon>Araneae</taxon>
        <taxon>Araneomorphae</taxon>
        <taxon>Entelegynae</taxon>
        <taxon>Araneoidea</taxon>
        <taxon>Araneidae</taxon>
        <taxon>Araneus</taxon>
    </lineage>
</organism>
<dbReference type="PANTHER" id="PTHR46585">
    <property type="entry name" value="INTEGRASE CORE DOMAIN CONTAINING PROTEIN"/>
    <property type="match status" value="1"/>
</dbReference>
<name>A0A4Y2PWY9_ARAVE</name>
<dbReference type="Proteomes" id="UP000499080">
    <property type="component" value="Unassembled WGS sequence"/>
</dbReference>
<dbReference type="EMBL" id="BGPR01012513">
    <property type="protein sequence ID" value="GBN56405.1"/>
    <property type="molecule type" value="Genomic_DNA"/>
</dbReference>
<dbReference type="AlphaFoldDB" id="A0A4Y2PWY9"/>
<comment type="caution">
    <text evidence="1">The sequence shown here is derived from an EMBL/GenBank/DDBJ whole genome shotgun (WGS) entry which is preliminary data.</text>
</comment>
<sequence length="101" mass="11964">MEPSSVNIDNQAEVRQNLYGVLTKEKAEKSSFKVGDPVCISKWKRFEKGYETNWFREIFTVHKIVPKIPNVYKLRDFYNSVIEGTFYEKEMQKLKIPTIIQ</sequence>
<accession>A0A4Y2PWY9</accession>
<protein>
    <recommendedName>
        <fullName evidence="3">Chromo domain-containing protein</fullName>
    </recommendedName>
</protein>
<evidence type="ECO:0008006" key="3">
    <source>
        <dbReference type="Google" id="ProtNLM"/>
    </source>
</evidence>
<reference evidence="1 2" key="1">
    <citation type="journal article" date="2019" name="Sci. Rep.">
        <title>Orb-weaving spider Araneus ventricosus genome elucidates the spidroin gene catalogue.</title>
        <authorList>
            <person name="Kono N."/>
            <person name="Nakamura H."/>
            <person name="Ohtoshi R."/>
            <person name="Moran D.A.P."/>
            <person name="Shinohara A."/>
            <person name="Yoshida Y."/>
            <person name="Fujiwara M."/>
            <person name="Mori M."/>
            <person name="Tomita M."/>
            <person name="Arakawa K."/>
        </authorList>
    </citation>
    <scope>NUCLEOTIDE SEQUENCE [LARGE SCALE GENOMIC DNA]</scope>
</reference>
<evidence type="ECO:0000313" key="2">
    <source>
        <dbReference type="Proteomes" id="UP000499080"/>
    </source>
</evidence>
<evidence type="ECO:0000313" key="1">
    <source>
        <dbReference type="EMBL" id="GBN56405.1"/>
    </source>
</evidence>
<dbReference type="PANTHER" id="PTHR46585:SF1">
    <property type="entry name" value="CHROMO DOMAIN-CONTAINING PROTEIN"/>
    <property type="match status" value="1"/>
</dbReference>
<dbReference type="OrthoDB" id="6430740at2759"/>
<keyword evidence="2" id="KW-1185">Reference proteome</keyword>
<proteinExistence type="predicted"/>
<gene>
    <name evidence="1" type="ORF">AVEN_182661_1</name>
</gene>